<dbReference type="PROSITE" id="PS51257">
    <property type="entry name" value="PROKAR_LIPOPROTEIN"/>
    <property type="match status" value="1"/>
</dbReference>
<feature type="chain" id="PRO_5020906416" evidence="1">
    <location>
        <begin position="23"/>
        <end position="141"/>
    </location>
</feature>
<keyword evidence="1" id="KW-0732">Signal</keyword>
<organism evidence="2 3">
    <name type="scientific">Leptolyngbya iicbica LK</name>
    <dbReference type="NCBI Taxonomy" id="2294035"/>
    <lineage>
        <taxon>Bacteria</taxon>
        <taxon>Bacillati</taxon>
        <taxon>Cyanobacteriota</taxon>
        <taxon>Cyanophyceae</taxon>
        <taxon>Leptolyngbyales</taxon>
        <taxon>Leptolyngbyaceae</taxon>
        <taxon>Leptolyngbya group</taxon>
        <taxon>Leptolyngbya</taxon>
        <taxon>Leptolyngbya iicbica</taxon>
    </lineage>
</organism>
<protein>
    <submittedName>
        <fullName evidence="2">Uncharacterized protein</fullName>
    </submittedName>
</protein>
<dbReference type="Proteomes" id="UP000292459">
    <property type="component" value="Unassembled WGS sequence"/>
</dbReference>
<feature type="signal peptide" evidence="1">
    <location>
        <begin position="1"/>
        <end position="22"/>
    </location>
</feature>
<dbReference type="AlphaFoldDB" id="A0A4Q7E1Q9"/>
<evidence type="ECO:0000256" key="1">
    <source>
        <dbReference type="SAM" id="SignalP"/>
    </source>
</evidence>
<dbReference type="OrthoDB" id="8550003at2"/>
<dbReference type="EMBL" id="QVFV01000008">
    <property type="protein sequence ID" value="RZM75463.1"/>
    <property type="molecule type" value="Genomic_DNA"/>
</dbReference>
<reference evidence="2 3" key="1">
    <citation type="submission" date="2018-11" db="EMBL/GenBank/DDBJ databases">
        <title>Whole genome sequencing of an environmental sample.</title>
        <authorList>
            <person name="Sarangi A.N."/>
            <person name="Singh D."/>
            <person name="Tripathy S."/>
        </authorList>
    </citation>
    <scope>NUCLEOTIDE SEQUENCE [LARGE SCALE GENOMIC DNA]</scope>
    <source>
        <strain evidence="2 3">Lakshadweep</strain>
    </source>
</reference>
<sequence>MNTRLFSTLGAIALIGTTTACVAPPSTETPTERSAYGEISLPPESQRFGQDLEIIAIDAFGTAEMPTEGNFNQEVTIVEQTSTDAIVTLTQTGRLDDSVEGVRYWLEFDAGENAWEMVWAGRQVRCYPGRGSQDWTTELCN</sequence>
<evidence type="ECO:0000313" key="2">
    <source>
        <dbReference type="EMBL" id="RZM75463.1"/>
    </source>
</evidence>
<gene>
    <name evidence="2" type="ORF">DYY88_21255</name>
</gene>
<keyword evidence="3" id="KW-1185">Reference proteome</keyword>
<dbReference type="RefSeq" id="WP_130199551.1">
    <property type="nucleotide sequence ID" value="NZ_QVFV01000008.1"/>
</dbReference>
<accession>A0A4Q7E1Q9</accession>
<name>A0A4Q7E1Q9_9CYAN</name>
<proteinExistence type="predicted"/>
<evidence type="ECO:0000313" key="3">
    <source>
        <dbReference type="Proteomes" id="UP000292459"/>
    </source>
</evidence>
<comment type="caution">
    <text evidence="2">The sequence shown here is derived from an EMBL/GenBank/DDBJ whole genome shotgun (WGS) entry which is preliminary data.</text>
</comment>